<keyword evidence="3 7" id="KW-0479">Metal-binding</keyword>
<evidence type="ECO:0000313" key="10">
    <source>
        <dbReference type="EMBL" id="KPI82740.1"/>
    </source>
</evidence>
<keyword evidence="9" id="KW-1133">Transmembrane helix</keyword>
<dbReference type="Gene3D" id="2.30.34.10">
    <property type="entry name" value="Leishmanolysin domain 4"/>
    <property type="match status" value="1"/>
</dbReference>
<dbReference type="VEuPathDB" id="TriTrypDB:Lsey_0567_0030"/>
<proteinExistence type="inferred from homology"/>
<keyword evidence="11" id="KW-1185">Reference proteome</keyword>
<evidence type="ECO:0000256" key="8">
    <source>
        <dbReference type="SAM" id="MobiDB-lite"/>
    </source>
</evidence>
<comment type="catalytic activity">
    <reaction evidence="7">
        <text>Preference for hydrophobic residues at P1 and P1' and basic residues at P2' and P3'. A model nonapeptide is cleaved at -Ala-Tyr-|-Leu-Lys-Lys-.</text>
        <dbReference type="EC" id="3.4.24.36"/>
    </reaction>
</comment>
<evidence type="ECO:0000313" key="11">
    <source>
        <dbReference type="Proteomes" id="UP000038009"/>
    </source>
</evidence>
<dbReference type="GO" id="GO:0004222">
    <property type="term" value="F:metalloendopeptidase activity"/>
    <property type="evidence" value="ECO:0007669"/>
    <property type="project" value="UniProtKB-UniRule"/>
</dbReference>
<evidence type="ECO:0000256" key="2">
    <source>
        <dbReference type="ARBA" id="ARBA00022670"/>
    </source>
</evidence>
<comment type="cofactor">
    <cofactor evidence="7">
        <name>Zn(2+)</name>
        <dbReference type="ChEBI" id="CHEBI:29105"/>
    </cofactor>
    <text evidence="7">Binds 1 zinc ion per subunit.</text>
</comment>
<dbReference type="Proteomes" id="UP000038009">
    <property type="component" value="Unassembled WGS sequence"/>
</dbReference>
<feature type="compositionally biased region" description="Polar residues" evidence="8">
    <location>
        <begin position="208"/>
        <end position="220"/>
    </location>
</feature>
<accession>A0A0N1IG81</accession>
<dbReference type="GO" id="GO:0006508">
    <property type="term" value="P:proteolysis"/>
    <property type="evidence" value="ECO:0007669"/>
    <property type="project" value="UniProtKB-KW"/>
</dbReference>
<feature type="region of interest" description="Disordered" evidence="8">
    <location>
        <begin position="192"/>
        <end position="234"/>
    </location>
</feature>
<feature type="transmembrane region" description="Helical" evidence="9">
    <location>
        <begin position="157"/>
        <end position="179"/>
    </location>
</feature>
<evidence type="ECO:0000256" key="4">
    <source>
        <dbReference type="ARBA" id="ARBA00022801"/>
    </source>
</evidence>
<dbReference type="EMBL" id="LJSK01000567">
    <property type="protein sequence ID" value="KPI82740.1"/>
    <property type="molecule type" value="Genomic_DNA"/>
</dbReference>
<dbReference type="SUPFAM" id="SSF55486">
    <property type="entry name" value="Metalloproteases ('zincins'), catalytic domain"/>
    <property type="match status" value="1"/>
</dbReference>
<evidence type="ECO:0000256" key="6">
    <source>
        <dbReference type="ARBA" id="ARBA00023049"/>
    </source>
</evidence>
<sequence>MDYCPFVIPWIFGKCAQPAGTASTYVQGFNVFSDAARCFDGDFRPKVSDSVFQFYKGLCGGVMCNEKNESYTVTVYSSGGTYVPCPPGENISLNLLSDAFEVGSHITCPSYTEVCQGNVKAAIDNAEAHDTQSSQSSSSGEASDPSPSSSFALHRHLFLCCVVVVTCAILSLFLVRWLAQLQYVEQCASNPRATSSSPPSALSPSGSGNHPSCTNATLLTSEHGGGNTTQQPCR</sequence>
<keyword evidence="9" id="KW-0812">Transmembrane</keyword>
<keyword evidence="5 7" id="KW-0862">Zinc</keyword>
<feature type="compositionally biased region" description="Low complexity" evidence="8">
    <location>
        <begin position="133"/>
        <end position="146"/>
    </location>
</feature>
<dbReference type="InterPro" id="IPR001577">
    <property type="entry name" value="Peptidase_M8"/>
</dbReference>
<organism evidence="10 11">
    <name type="scientific">Leptomonas seymouri</name>
    <dbReference type="NCBI Taxonomy" id="5684"/>
    <lineage>
        <taxon>Eukaryota</taxon>
        <taxon>Discoba</taxon>
        <taxon>Euglenozoa</taxon>
        <taxon>Kinetoplastea</taxon>
        <taxon>Metakinetoplastina</taxon>
        <taxon>Trypanosomatida</taxon>
        <taxon>Trypanosomatidae</taxon>
        <taxon>Leishmaniinae</taxon>
        <taxon>Leptomonas</taxon>
    </lineage>
</organism>
<reference evidence="10 11" key="1">
    <citation type="journal article" date="2015" name="PLoS Pathog.">
        <title>Leptomonas seymouri: Adaptations to the Dixenous Life Cycle Analyzed by Genome Sequencing, Transcriptome Profiling and Co-infection with Leishmania donovani.</title>
        <authorList>
            <person name="Kraeva N."/>
            <person name="Butenko A."/>
            <person name="Hlavacova J."/>
            <person name="Kostygov A."/>
            <person name="Myskova J."/>
            <person name="Grybchuk D."/>
            <person name="Lestinova T."/>
            <person name="Votypka J."/>
            <person name="Volf P."/>
            <person name="Opperdoes F."/>
            <person name="Flegontov P."/>
            <person name="Lukes J."/>
            <person name="Yurchenko V."/>
        </authorList>
    </citation>
    <scope>NUCLEOTIDE SEQUENCE [LARGE SCALE GENOMIC DNA]</scope>
    <source>
        <strain evidence="10 11">ATCC 30220</strain>
    </source>
</reference>
<keyword evidence="2 7" id="KW-0645">Protease</keyword>
<evidence type="ECO:0000256" key="3">
    <source>
        <dbReference type="ARBA" id="ARBA00022723"/>
    </source>
</evidence>
<protein>
    <recommendedName>
        <fullName evidence="7">Leishmanolysin</fullName>
        <ecNumber evidence="7">3.4.24.36</ecNumber>
    </recommendedName>
</protein>
<dbReference type="Pfam" id="PF01457">
    <property type="entry name" value="Peptidase_M8"/>
    <property type="match status" value="1"/>
</dbReference>
<feature type="region of interest" description="Disordered" evidence="8">
    <location>
        <begin position="127"/>
        <end position="146"/>
    </location>
</feature>
<dbReference type="GO" id="GO:0046872">
    <property type="term" value="F:metal ion binding"/>
    <property type="evidence" value="ECO:0007669"/>
    <property type="project" value="UniProtKB-KW"/>
</dbReference>
<keyword evidence="6 7" id="KW-0482">Metalloprotease</keyword>
<evidence type="ECO:0000256" key="9">
    <source>
        <dbReference type="SAM" id="Phobius"/>
    </source>
</evidence>
<dbReference type="GO" id="GO:0007155">
    <property type="term" value="P:cell adhesion"/>
    <property type="evidence" value="ECO:0007669"/>
    <property type="project" value="InterPro"/>
</dbReference>
<evidence type="ECO:0000256" key="5">
    <source>
        <dbReference type="ARBA" id="ARBA00022833"/>
    </source>
</evidence>
<evidence type="ECO:0000256" key="1">
    <source>
        <dbReference type="ARBA" id="ARBA00005860"/>
    </source>
</evidence>
<dbReference type="AlphaFoldDB" id="A0A0N1IG81"/>
<comment type="similarity">
    <text evidence="1 7">Belongs to the peptidase M8 family.</text>
</comment>
<gene>
    <name evidence="10" type="ORF">ABL78_8249</name>
</gene>
<comment type="caution">
    <text evidence="10">The sequence shown here is derived from an EMBL/GenBank/DDBJ whole genome shotgun (WGS) entry which is preliminary data.</text>
</comment>
<dbReference type="EC" id="3.4.24.36" evidence="7"/>
<keyword evidence="4 7" id="KW-0378">Hydrolase</keyword>
<keyword evidence="9" id="KW-0472">Membrane</keyword>
<dbReference type="GO" id="GO:0016020">
    <property type="term" value="C:membrane"/>
    <property type="evidence" value="ECO:0007669"/>
    <property type="project" value="InterPro"/>
</dbReference>
<feature type="compositionally biased region" description="Low complexity" evidence="8">
    <location>
        <begin position="192"/>
        <end position="207"/>
    </location>
</feature>
<name>A0A0N1IG81_LEPSE</name>
<evidence type="ECO:0000256" key="7">
    <source>
        <dbReference type="RuleBase" id="RU366077"/>
    </source>
</evidence>